<dbReference type="EnsemblPlants" id="EMT02848">
    <property type="protein sequence ID" value="EMT02848"/>
    <property type="gene ID" value="F775_18218"/>
</dbReference>
<dbReference type="InterPro" id="IPR017972">
    <property type="entry name" value="Cyt_P450_CS"/>
</dbReference>
<dbReference type="PRINTS" id="PR00463">
    <property type="entry name" value="EP450I"/>
</dbReference>
<evidence type="ECO:0000313" key="12">
    <source>
        <dbReference type="EnsemblPlants" id="EMT02848"/>
    </source>
</evidence>
<sequence length="561" mass="62653">MAVAGASPVLQLLLQQWPVILAILLVPLSFLLLRGRSRSGLKLPPGPMRLPFVGNLHQIGRLPHRSLAALARRHGPVMMLRLGMVPTVVLTSPEAAREALKTKDEDCSSRPLSAGPGLLSYGYKDVAFSPWSDYVREMRKLFIIELLSRRRVQAAYYARDAQIDKLVETLTVLGPNPVHLDALIFATMDRIVGLFAFGESYAGEQFKGQFVPLLNATMDMLGSFSAQDFFPNAVGRIIDRITGVKAHRERVFRQLDRFFEHIIEQCDGRKATGGSGSDLVQELLDIMKRPAASAAGTFTRDHVKAILMNTFIGSIDTTTVTITWAMAELIRNPRVLTRVQLEIRAAAGGGTRVHQADMPKMSYLRMVLSETLRLHPPATLLVPRETLRRVQVAGYDIPAKTQVIVNAWAISRDPSAWKDPEEFNPERETLRRVQVAGYDIPAKTQVIVNAWAISRDPSAWKDPEEFNPERFQDTDVDFNGSHFEFIPFGAGRRICPGLAMGVANAEYILANLLYCFNWALPNGVSREGVNMEEEGGLTYRKKTPLMLVPTRYHPAQEKEEE</sequence>
<keyword evidence="6" id="KW-1133">Transmembrane helix</keyword>
<dbReference type="CDD" id="cd11072">
    <property type="entry name" value="CYP71-like"/>
    <property type="match status" value="1"/>
</dbReference>
<organism evidence="12">
    <name type="scientific">Aegilops tauschii</name>
    <name type="common">Tausch's goatgrass</name>
    <name type="synonym">Aegilops squarrosa</name>
    <dbReference type="NCBI Taxonomy" id="37682"/>
    <lineage>
        <taxon>Eukaryota</taxon>
        <taxon>Viridiplantae</taxon>
        <taxon>Streptophyta</taxon>
        <taxon>Embryophyta</taxon>
        <taxon>Tracheophyta</taxon>
        <taxon>Spermatophyta</taxon>
        <taxon>Magnoliopsida</taxon>
        <taxon>Liliopsida</taxon>
        <taxon>Poales</taxon>
        <taxon>Poaceae</taxon>
        <taxon>BOP clade</taxon>
        <taxon>Pooideae</taxon>
        <taxon>Triticodae</taxon>
        <taxon>Triticeae</taxon>
        <taxon>Triticinae</taxon>
        <taxon>Aegilops</taxon>
    </lineage>
</organism>
<keyword evidence="8 10" id="KW-0408">Iron</keyword>
<evidence type="ECO:0000256" key="6">
    <source>
        <dbReference type="ARBA" id="ARBA00022989"/>
    </source>
</evidence>
<dbReference type="FunFam" id="1.10.630.10:FF:000126">
    <property type="entry name" value="Predicted protein"/>
    <property type="match status" value="1"/>
</dbReference>
<dbReference type="Gene3D" id="1.10.630.10">
    <property type="entry name" value="Cytochrome P450"/>
    <property type="match status" value="2"/>
</dbReference>
<keyword evidence="3 10" id="KW-0349">Heme</keyword>
<dbReference type="InterPro" id="IPR002401">
    <property type="entry name" value="Cyt_P450_E_grp-I"/>
</dbReference>
<keyword evidence="7 11" id="KW-0560">Oxidoreductase</keyword>
<feature type="binding site" description="axial binding residue" evidence="10">
    <location>
        <position position="495"/>
    </location>
    <ligand>
        <name>heme</name>
        <dbReference type="ChEBI" id="CHEBI:30413"/>
    </ligand>
    <ligandPart>
        <name>Fe</name>
        <dbReference type="ChEBI" id="CHEBI:18248"/>
    </ligandPart>
</feature>
<evidence type="ECO:0000256" key="8">
    <source>
        <dbReference type="ARBA" id="ARBA00023004"/>
    </source>
</evidence>
<evidence type="ECO:0000256" key="2">
    <source>
        <dbReference type="ARBA" id="ARBA00010617"/>
    </source>
</evidence>
<dbReference type="InterPro" id="IPR036396">
    <property type="entry name" value="Cyt_P450_sf"/>
</dbReference>
<dbReference type="GO" id="GO:0016705">
    <property type="term" value="F:oxidoreductase activity, acting on paired donors, with incorporation or reduction of molecular oxygen"/>
    <property type="evidence" value="ECO:0007669"/>
    <property type="project" value="InterPro"/>
</dbReference>
<comment type="cofactor">
    <cofactor evidence="1 10">
        <name>heme</name>
        <dbReference type="ChEBI" id="CHEBI:30413"/>
    </cofactor>
</comment>
<evidence type="ECO:0000256" key="1">
    <source>
        <dbReference type="ARBA" id="ARBA00001971"/>
    </source>
</evidence>
<dbReference type="AlphaFoldDB" id="N1QTA0"/>
<dbReference type="GO" id="GO:0020037">
    <property type="term" value="F:heme binding"/>
    <property type="evidence" value="ECO:0007669"/>
    <property type="project" value="InterPro"/>
</dbReference>
<reference evidence="12" key="1">
    <citation type="submission" date="2015-06" db="UniProtKB">
        <authorList>
            <consortium name="EnsemblPlants"/>
        </authorList>
    </citation>
    <scope>IDENTIFICATION</scope>
</reference>
<dbReference type="GO" id="GO:0005506">
    <property type="term" value="F:iron ion binding"/>
    <property type="evidence" value="ECO:0007669"/>
    <property type="project" value="InterPro"/>
</dbReference>
<dbReference type="Pfam" id="PF00067">
    <property type="entry name" value="p450"/>
    <property type="match status" value="1"/>
</dbReference>
<protein>
    <submittedName>
        <fullName evidence="12">4-hydroxyphenylacetaldehyde oxime monooxygenase</fullName>
    </submittedName>
</protein>
<evidence type="ECO:0000256" key="5">
    <source>
        <dbReference type="ARBA" id="ARBA00022723"/>
    </source>
</evidence>
<dbReference type="InterPro" id="IPR001128">
    <property type="entry name" value="Cyt_P450"/>
</dbReference>
<keyword evidence="9 11" id="KW-0503">Monooxygenase</keyword>
<keyword evidence="4" id="KW-0812">Transmembrane</keyword>
<name>N1QTA0_AEGTA</name>
<keyword evidence="5 10" id="KW-0479">Metal-binding</keyword>
<evidence type="ECO:0000256" key="3">
    <source>
        <dbReference type="ARBA" id="ARBA00022617"/>
    </source>
</evidence>
<dbReference type="PANTHER" id="PTHR47955">
    <property type="entry name" value="CYTOCHROME P450 FAMILY 71 PROTEIN"/>
    <property type="match status" value="1"/>
</dbReference>
<dbReference type="FunFam" id="1.10.630.10:FF:000043">
    <property type="entry name" value="Cytochrome P450 99A2"/>
    <property type="match status" value="1"/>
</dbReference>
<evidence type="ECO:0000256" key="11">
    <source>
        <dbReference type="RuleBase" id="RU000461"/>
    </source>
</evidence>
<evidence type="ECO:0000256" key="10">
    <source>
        <dbReference type="PIRSR" id="PIRSR602401-1"/>
    </source>
</evidence>
<dbReference type="PANTHER" id="PTHR47955:SF11">
    <property type="entry name" value="4-HYDROXYPHENYLACETALDEHYDE OXIME MONOOXYGENASE"/>
    <property type="match status" value="1"/>
</dbReference>
<dbReference type="SUPFAM" id="SSF48264">
    <property type="entry name" value="Cytochrome P450"/>
    <property type="match status" value="2"/>
</dbReference>
<dbReference type="GO" id="GO:0004497">
    <property type="term" value="F:monooxygenase activity"/>
    <property type="evidence" value="ECO:0007669"/>
    <property type="project" value="UniProtKB-KW"/>
</dbReference>
<proteinExistence type="inferred from homology"/>
<accession>N1QTA0</accession>
<evidence type="ECO:0000256" key="4">
    <source>
        <dbReference type="ARBA" id="ARBA00022692"/>
    </source>
</evidence>
<comment type="similarity">
    <text evidence="2 11">Belongs to the cytochrome P450 family.</text>
</comment>
<evidence type="ECO:0000256" key="7">
    <source>
        <dbReference type="ARBA" id="ARBA00023002"/>
    </source>
</evidence>
<keyword evidence="6" id="KW-0472">Membrane</keyword>
<dbReference type="PROSITE" id="PS00086">
    <property type="entry name" value="CYTOCHROME_P450"/>
    <property type="match status" value="1"/>
</dbReference>
<evidence type="ECO:0000256" key="9">
    <source>
        <dbReference type="ARBA" id="ARBA00023033"/>
    </source>
</evidence>